<gene>
    <name evidence="2" type="ORF">DF185_16960</name>
</gene>
<protein>
    <recommendedName>
        <fullName evidence="1">DUF6265 domain-containing protein</fullName>
    </recommendedName>
</protein>
<sequence>MKYLILIIFSICTQSCSTQDLQSFHFLEGTWQVEGKQQFEKWDKFEDDLLGEGYKLVDGKKRIFEKLAIKEIRGRIIYQATVINQNEGATISFPLNDKLSAYYSFENLEHDFPKKIQYQKINETRIKVNVLGDNEQGFSYVMNKVTP</sequence>
<evidence type="ECO:0000313" key="3">
    <source>
        <dbReference type="Proteomes" id="UP000248079"/>
    </source>
</evidence>
<evidence type="ECO:0000313" key="2">
    <source>
        <dbReference type="EMBL" id="PXX98021.1"/>
    </source>
</evidence>
<dbReference type="Pfam" id="PF19780">
    <property type="entry name" value="DUF6265"/>
    <property type="match status" value="1"/>
</dbReference>
<organism evidence="2 3">
    <name type="scientific">Marinifilum breve</name>
    <dbReference type="NCBI Taxonomy" id="2184082"/>
    <lineage>
        <taxon>Bacteria</taxon>
        <taxon>Pseudomonadati</taxon>
        <taxon>Bacteroidota</taxon>
        <taxon>Bacteroidia</taxon>
        <taxon>Marinilabiliales</taxon>
        <taxon>Marinifilaceae</taxon>
    </lineage>
</organism>
<dbReference type="Proteomes" id="UP000248079">
    <property type="component" value="Unassembled WGS sequence"/>
</dbReference>
<evidence type="ECO:0000259" key="1">
    <source>
        <dbReference type="Pfam" id="PF19780"/>
    </source>
</evidence>
<dbReference type="AlphaFoldDB" id="A0A2V3ZUD6"/>
<dbReference type="InterPro" id="IPR046232">
    <property type="entry name" value="DUF6265"/>
</dbReference>
<proteinExistence type="predicted"/>
<dbReference type="OrthoDB" id="5382295at2"/>
<dbReference type="RefSeq" id="WP_110361952.1">
    <property type="nucleotide sequence ID" value="NZ_QFLI01000008.1"/>
</dbReference>
<feature type="domain" description="DUF6265" evidence="1">
    <location>
        <begin position="25"/>
        <end position="130"/>
    </location>
</feature>
<accession>A0A2V3ZUD6</accession>
<reference evidence="2 3" key="1">
    <citation type="submission" date="2018-05" db="EMBL/GenBank/DDBJ databases">
        <title>Marinifilum breve JC075T sp. nov., a marine bacterium isolated from Yongle Blue Hole in the South China Sea.</title>
        <authorList>
            <person name="Fu T."/>
        </authorList>
    </citation>
    <scope>NUCLEOTIDE SEQUENCE [LARGE SCALE GENOMIC DNA]</scope>
    <source>
        <strain evidence="2 3">JC075</strain>
    </source>
</reference>
<name>A0A2V3ZUD6_9BACT</name>
<comment type="caution">
    <text evidence="2">The sequence shown here is derived from an EMBL/GenBank/DDBJ whole genome shotgun (WGS) entry which is preliminary data.</text>
</comment>
<keyword evidence="3" id="KW-1185">Reference proteome</keyword>
<dbReference type="EMBL" id="QFLI01000008">
    <property type="protein sequence ID" value="PXX98021.1"/>
    <property type="molecule type" value="Genomic_DNA"/>
</dbReference>